<keyword evidence="2" id="KW-1133">Transmembrane helix</keyword>
<gene>
    <name evidence="3" type="ORF">SSLFYP27_00505</name>
</gene>
<dbReference type="EMBL" id="CACRUO010000015">
    <property type="protein sequence ID" value="VYT73421.1"/>
    <property type="molecule type" value="Genomic_DNA"/>
</dbReference>
<feature type="transmembrane region" description="Helical" evidence="2">
    <location>
        <begin position="7"/>
        <end position="25"/>
    </location>
</feature>
<proteinExistence type="predicted"/>
<name>A0A6N2Z2I6_STASI</name>
<keyword evidence="2" id="KW-0812">Transmembrane</keyword>
<dbReference type="AlphaFoldDB" id="A0A6N2Z2I6"/>
<organism evidence="3">
    <name type="scientific">Staphylococcus simulans</name>
    <dbReference type="NCBI Taxonomy" id="1286"/>
    <lineage>
        <taxon>Bacteria</taxon>
        <taxon>Bacillati</taxon>
        <taxon>Bacillota</taxon>
        <taxon>Bacilli</taxon>
        <taxon>Bacillales</taxon>
        <taxon>Staphylococcaceae</taxon>
        <taxon>Staphylococcus</taxon>
    </lineage>
</organism>
<evidence type="ECO:0000256" key="2">
    <source>
        <dbReference type="SAM" id="Phobius"/>
    </source>
</evidence>
<sequence length="205" mass="24175">MGRLTRSLLIVFAIVVICYIGVNVYNQYQQNIKYDKTAEEFEKSSKNKDKQIKNLKEDLADKNDLINRQSKEVIADEEKEIRETTSKFVKLILEQKPKTNFTDKKDDLKPLMTDKYFKSLFKKYQAKYNLYGDSEVENINVYMDEFKPENDKYAVFVEFEEKQVDIDDGNKEVKKKGSGKVTLERVDKKWKVSNFERFALDPTNS</sequence>
<protein>
    <recommendedName>
        <fullName evidence="4">Transposon-related protein</fullName>
    </recommendedName>
</protein>
<evidence type="ECO:0000256" key="1">
    <source>
        <dbReference type="SAM" id="Coils"/>
    </source>
</evidence>
<keyword evidence="2" id="KW-0472">Membrane</keyword>
<feature type="coiled-coil region" evidence="1">
    <location>
        <begin position="38"/>
        <end position="87"/>
    </location>
</feature>
<keyword evidence="1" id="KW-0175">Coiled coil</keyword>
<reference evidence="3" key="1">
    <citation type="submission" date="2019-11" db="EMBL/GenBank/DDBJ databases">
        <authorList>
            <person name="Feng L."/>
        </authorList>
    </citation>
    <scope>NUCLEOTIDE SEQUENCE</scope>
    <source>
        <strain evidence="3">SsimulansLFYP27</strain>
    </source>
</reference>
<evidence type="ECO:0000313" key="3">
    <source>
        <dbReference type="EMBL" id="VYT73421.1"/>
    </source>
</evidence>
<evidence type="ECO:0008006" key="4">
    <source>
        <dbReference type="Google" id="ProtNLM"/>
    </source>
</evidence>
<accession>A0A6N2Z2I6</accession>
<dbReference type="RefSeq" id="WP_050439119.1">
    <property type="nucleotide sequence ID" value="NZ_CACRUO010000015.1"/>
</dbReference>